<feature type="transmembrane region" description="Helical" evidence="1">
    <location>
        <begin position="75"/>
        <end position="98"/>
    </location>
</feature>
<dbReference type="PANTHER" id="PTHR34220">
    <property type="entry name" value="SENSOR HISTIDINE KINASE YPDA"/>
    <property type="match status" value="1"/>
</dbReference>
<dbReference type="Proteomes" id="UP000298438">
    <property type="component" value="Unassembled WGS sequence"/>
</dbReference>
<dbReference type="InterPro" id="IPR050640">
    <property type="entry name" value="Bact_2-comp_sensor_kinase"/>
</dbReference>
<keyword evidence="4" id="KW-1185">Reference proteome</keyword>
<evidence type="ECO:0000313" key="4">
    <source>
        <dbReference type="Proteomes" id="UP000298438"/>
    </source>
</evidence>
<keyword evidence="3" id="KW-0418">Kinase</keyword>
<dbReference type="Pfam" id="PF06580">
    <property type="entry name" value="His_kinase"/>
    <property type="match status" value="1"/>
</dbReference>
<keyword evidence="1" id="KW-1133">Transmembrane helix</keyword>
<dbReference type="RefSeq" id="WP_135205736.1">
    <property type="nucleotide sequence ID" value="NZ_SPVF01000040.1"/>
</dbReference>
<gene>
    <name evidence="3" type="ORF">E4L96_02915</name>
</gene>
<feature type="transmembrane region" description="Helical" evidence="1">
    <location>
        <begin position="12"/>
        <end position="37"/>
    </location>
</feature>
<comment type="caution">
    <text evidence="3">The sequence shown here is derived from an EMBL/GenBank/DDBJ whole genome shotgun (WGS) entry which is preliminary data.</text>
</comment>
<keyword evidence="1" id="KW-0812">Transmembrane</keyword>
<name>A0A4Y9SSA4_9BURK</name>
<dbReference type="GO" id="GO:0000155">
    <property type="term" value="F:phosphorelay sensor kinase activity"/>
    <property type="evidence" value="ECO:0007669"/>
    <property type="project" value="InterPro"/>
</dbReference>
<reference evidence="3 4" key="1">
    <citation type="submission" date="2019-03" db="EMBL/GenBank/DDBJ databases">
        <title>Draft Genome Sequence of Massilia arenosa sp. nov., a Novel Massilia Species Isolated from a Sandy-loam Maize Soil.</title>
        <authorList>
            <person name="Raths R."/>
            <person name="Peta V."/>
            <person name="Bucking H."/>
        </authorList>
    </citation>
    <scope>NUCLEOTIDE SEQUENCE [LARGE SCALE GENOMIC DNA]</scope>
    <source>
        <strain evidence="3 4">MC02</strain>
    </source>
</reference>
<dbReference type="GO" id="GO:0016020">
    <property type="term" value="C:membrane"/>
    <property type="evidence" value="ECO:0007669"/>
    <property type="project" value="InterPro"/>
</dbReference>
<evidence type="ECO:0000256" key="1">
    <source>
        <dbReference type="SAM" id="Phobius"/>
    </source>
</evidence>
<evidence type="ECO:0000259" key="2">
    <source>
        <dbReference type="Pfam" id="PF06580"/>
    </source>
</evidence>
<sequence>MLGPFGTRRGMLLYLLVWLLLGLVLAGLVAGVSGAAWPNALAFALPLTVLYAIAAGFSAMYLCRAYPLSGQFRPHVLLVFATTAGIAAAAWTGGALFWDTVLASGGYGVTVGPALRSMLFGLAVVLYGLCVLGHYLVIEFDRTRAAERRELESKLLAQDAELRLLRTQVDPHFLFNSLNSISALTSIDAARARQMTVQLSDFFRRTLGLDAQRKVAVREEARLAADFLAIEQVRFGTRLRSEMTIEDDAAACLLPPLILQPLVENAVKHGIGGLPEGGVIRVQARRDGTRLRVAVENDVDADAPARKGNTMGLANVRQRLANVYAHDAAVSWARENNTFRVELNLPAETVETAKTGD</sequence>
<dbReference type="Gene3D" id="3.30.565.10">
    <property type="entry name" value="Histidine kinase-like ATPase, C-terminal domain"/>
    <property type="match status" value="1"/>
</dbReference>
<accession>A0A4Y9SSA4</accession>
<keyword evidence="3" id="KW-0808">Transferase</keyword>
<feature type="transmembrane region" description="Helical" evidence="1">
    <location>
        <begin position="118"/>
        <end position="138"/>
    </location>
</feature>
<dbReference type="InterPro" id="IPR036890">
    <property type="entry name" value="HATPase_C_sf"/>
</dbReference>
<dbReference type="SUPFAM" id="SSF55874">
    <property type="entry name" value="ATPase domain of HSP90 chaperone/DNA topoisomerase II/histidine kinase"/>
    <property type="match status" value="1"/>
</dbReference>
<keyword evidence="1" id="KW-0472">Membrane</keyword>
<feature type="transmembrane region" description="Helical" evidence="1">
    <location>
        <begin position="43"/>
        <end position="63"/>
    </location>
</feature>
<evidence type="ECO:0000313" key="3">
    <source>
        <dbReference type="EMBL" id="TFW28084.1"/>
    </source>
</evidence>
<proteinExistence type="predicted"/>
<dbReference type="OrthoDB" id="2514702at2"/>
<protein>
    <submittedName>
        <fullName evidence="3">Sensor histidine kinase</fullName>
    </submittedName>
</protein>
<dbReference type="PANTHER" id="PTHR34220:SF7">
    <property type="entry name" value="SENSOR HISTIDINE KINASE YPDA"/>
    <property type="match status" value="1"/>
</dbReference>
<dbReference type="EMBL" id="SPVF01000040">
    <property type="protein sequence ID" value="TFW28084.1"/>
    <property type="molecule type" value="Genomic_DNA"/>
</dbReference>
<dbReference type="InterPro" id="IPR010559">
    <property type="entry name" value="Sig_transdc_His_kin_internal"/>
</dbReference>
<organism evidence="3 4">
    <name type="scientific">Zemynaea arenosa</name>
    <dbReference type="NCBI Taxonomy" id="2561931"/>
    <lineage>
        <taxon>Bacteria</taxon>
        <taxon>Pseudomonadati</taxon>
        <taxon>Pseudomonadota</taxon>
        <taxon>Betaproteobacteria</taxon>
        <taxon>Burkholderiales</taxon>
        <taxon>Oxalobacteraceae</taxon>
        <taxon>Telluria group</taxon>
        <taxon>Zemynaea</taxon>
    </lineage>
</organism>
<dbReference type="AlphaFoldDB" id="A0A4Y9SSA4"/>
<feature type="domain" description="Signal transduction histidine kinase internal region" evidence="2">
    <location>
        <begin position="160"/>
        <end position="239"/>
    </location>
</feature>